<accession>A0A2J8A9E3</accession>
<keyword evidence="2" id="KW-1185">Reference proteome</keyword>
<reference evidence="1 2" key="1">
    <citation type="journal article" date="2017" name="Mol. Biol. Evol.">
        <title>The 4-celled Tetrabaena socialis nuclear genome reveals the essential components for genetic control of cell number at the origin of multicellularity in the volvocine lineage.</title>
        <authorList>
            <person name="Featherston J."/>
            <person name="Arakaki Y."/>
            <person name="Hanschen E.R."/>
            <person name="Ferris P.J."/>
            <person name="Michod R.E."/>
            <person name="Olson B.J.S.C."/>
            <person name="Nozaki H."/>
            <person name="Durand P.M."/>
        </authorList>
    </citation>
    <scope>NUCLEOTIDE SEQUENCE [LARGE SCALE GENOMIC DNA]</scope>
    <source>
        <strain evidence="1 2">NIES-571</strain>
    </source>
</reference>
<dbReference type="OrthoDB" id="542880at2759"/>
<evidence type="ECO:0000313" key="2">
    <source>
        <dbReference type="Proteomes" id="UP000236333"/>
    </source>
</evidence>
<protein>
    <submittedName>
        <fullName evidence="1">Uncharacterized protein</fullName>
    </submittedName>
</protein>
<dbReference type="AlphaFoldDB" id="A0A2J8A9E3"/>
<comment type="caution">
    <text evidence="1">The sequence shown here is derived from an EMBL/GenBank/DDBJ whole genome shotgun (WGS) entry which is preliminary data.</text>
</comment>
<sequence>MVEETKLPDQVTRTCFVVRARECDMERACCRHLTASIEKLYMETVADCKKPNLARVTIDGSMDGFGWETREHQVPRKGGVEMSYDVRLYGLQSNASALTGSRICFWAKAPPMPSGISGPMIAGADGKVVGTAMLVQSGPDQLTVVVTTTTGFWSTGDALWKVYPSREAFNADLGVQKPPGQCSRPQGMGGMYNHITIGSGVNSFTFTISIQSLLPAGSSLSSCPGLELIIVMHTGFGSDTVFFSPRYVSSGSRNGYPEVCNSVKSWFGFGEFSLHCCATYLDVCSGSPALTDLDGLPVPSVSGPMIASLGSRVVGMATVFPSGPNLTVVVTTTSGYWSDRDAVWKVYPSRAAFHKDVAVQVRTGAADCPVFI</sequence>
<dbReference type="EMBL" id="PGGS01000104">
    <property type="protein sequence ID" value="PNH09103.1"/>
    <property type="molecule type" value="Genomic_DNA"/>
</dbReference>
<evidence type="ECO:0000313" key="1">
    <source>
        <dbReference type="EMBL" id="PNH09103.1"/>
    </source>
</evidence>
<dbReference type="Proteomes" id="UP000236333">
    <property type="component" value="Unassembled WGS sequence"/>
</dbReference>
<name>A0A2J8A9E3_9CHLO</name>
<gene>
    <name evidence="1" type="ORF">TSOC_004307</name>
</gene>
<organism evidence="1 2">
    <name type="scientific">Tetrabaena socialis</name>
    <dbReference type="NCBI Taxonomy" id="47790"/>
    <lineage>
        <taxon>Eukaryota</taxon>
        <taxon>Viridiplantae</taxon>
        <taxon>Chlorophyta</taxon>
        <taxon>core chlorophytes</taxon>
        <taxon>Chlorophyceae</taxon>
        <taxon>CS clade</taxon>
        <taxon>Chlamydomonadales</taxon>
        <taxon>Tetrabaenaceae</taxon>
        <taxon>Tetrabaena</taxon>
    </lineage>
</organism>
<proteinExistence type="predicted"/>